<evidence type="ECO:0000313" key="4">
    <source>
        <dbReference type="EMBL" id="MCY9599174.1"/>
    </source>
</evidence>
<organism evidence="5 6">
    <name type="scientific">Paenibacillus chitinolyticus</name>
    <dbReference type="NCBI Taxonomy" id="79263"/>
    <lineage>
        <taxon>Bacteria</taxon>
        <taxon>Bacillati</taxon>
        <taxon>Bacillota</taxon>
        <taxon>Bacilli</taxon>
        <taxon>Bacillales</taxon>
        <taxon>Paenibacillaceae</taxon>
        <taxon>Paenibacillus</taxon>
    </lineage>
</organism>
<name>A0A410WV40_9BACL</name>
<dbReference type="InterPro" id="IPR043129">
    <property type="entry name" value="ATPase_NBD"/>
</dbReference>
<reference evidence="4 7" key="2">
    <citation type="submission" date="2022-05" db="EMBL/GenBank/DDBJ databases">
        <title>Genome Sequencing of Bee-Associated Microbes.</title>
        <authorList>
            <person name="Dunlap C."/>
        </authorList>
    </citation>
    <scope>NUCLEOTIDE SEQUENCE [LARGE SCALE GENOMIC DNA]</scope>
    <source>
        <strain evidence="4 7">NRRL B-23120</strain>
    </source>
</reference>
<reference evidence="5 6" key="1">
    <citation type="submission" date="2018-01" db="EMBL/GenBank/DDBJ databases">
        <title>The whole genome sequencing and assembly of Paenibacillus chitinolyticus KCCM 41400 strain.</title>
        <authorList>
            <person name="Kim J.-Y."/>
            <person name="Park M.-K."/>
            <person name="Lee Y.-J."/>
            <person name="Yi H."/>
            <person name="Bahn Y.-S."/>
            <person name="Kim J.F."/>
            <person name="Lee D.-W."/>
        </authorList>
    </citation>
    <scope>NUCLEOTIDE SEQUENCE [LARGE SCALE GENOMIC DNA]</scope>
    <source>
        <strain evidence="5 6">KCCM 41400</strain>
    </source>
</reference>
<evidence type="ECO:0000256" key="3">
    <source>
        <dbReference type="ARBA" id="ARBA00022629"/>
    </source>
</evidence>
<keyword evidence="3" id="KW-0119">Carbohydrate metabolism</keyword>
<dbReference type="PANTHER" id="PTHR18964">
    <property type="entry name" value="ROK (REPRESSOR, ORF, KINASE) FAMILY"/>
    <property type="match status" value="1"/>
</dbReference>
<evidence type="ECO:0000256" key="1">
    <source>
        <dbReference type="ARBA" id="ARBA00002486"/>
    </source>
</evidence>
<dbReference type="EMBL" id="CP026520">
    <property type="protein sequence ID" value="QAV18137.1"/>
    <property type="molecule type" value="Genomic_DNA"/>
</dbReference>
<dbReference type="InterPro" id="IPR000600">
    <property type="entry name" value="ROK"/>
</dbReference>
<accession>A0A410WV40</accession>
<comment type="function">
    <text evidence="1">Transcriptional repressor of xylose-utilizing enzymes.</text>
</comment>
<gene>
    <name evidence="4" type="ORF">M5X16_25780</name>
    <name evidence="5" type="ORF">PC41400_10880</name>
</gene>
<keyword evidence="3" id="KW-0859">Xylose metabolism</keyword>
<sequence>MVNSPISERIGNRKQKELFELIRQGGTVSKIELLEESGLTVSTLTRLLDELCAQGLIAESGHGPSTGGRRPVLYRIQADYGCAFGVDISRTLSRLVLTDMQMKVLESRTWEMKEGLTPDVLLASIADEAEAMLQHRGFSPGHVLGMGVGAVGPVNREEGIILNPRYFPTPGWHGVPVRKMLEERLGLPVLLDNGANTALLAESWSRQKRSFRHMLYVHLGVGLRSSMLSEGKLIYGAVDMEGSIGQMIIQTDGVAPRLQEGNYGALESYASIYAVEREMRARLKQGRSSVLSALGSPDALTFREIIQALHSRDPLAVEVITQAAVYFGIGLANLLNMLHPEKVVLGGPLISTNDLFFYTATQTAIKKTYYYPDYQVLFSKGSFGEEALAIGAAGLVIRQLSAI</sequence>
<protein>
    <submittedName>
        <fullName evidence="5">ROK family transcriptional regulator</fullName>
    </submittedName>
</protein>
<dbReference type="OrthoDB" id="9796533at2"/>
<dbReference type="PANTHER" id="PTHR18964:SF149">
    <property type="entry name" value="BIFUNCTIONAL UDP-N-ACETYLGLUCOSAMINE 2-EPIMERASE_N-ACETYLMANNOSAMINE KINASE"/>
    <property type="match status" value="1"/>
</dbReference>
<evidence type="ECO:0000313" key="5">
    <source>
        <dbReference type="EMBL" id="QAV18137.1"/>
    </source>
</evidence>
<dbReference type="GO" id="GO:0042732">
    <property type="term" value="P:D-xylose metabolic process"/>
    <property type="evidence" value="ECO:0007669"/>
    <property type="project" value="UniProtKB-KW"/>
</dbReference>
<comment type="similarity">
    <text evidence="2">Belongs to the ROK (NagC/XylR) family.</text>
</comment>
<evidence type="ECO:0000313" key="7">
    <source>
        <dbReference type="Proteomes" id="UP001527202"/>
    </source>
</evidence>
<dbReference type="AlphaFoldDB" id="A0A410WV40"/>
<dbReference type="SUPFAM" id="SSF53067">
    <property type="entry name" value="Actin-like ATPase domain"/>
    <property type="match status" value="1"/>
</dbReference>
<evidence type="ECO:0000313" key="6">
    <source>
        <dbReference type="Proteomes" id="UP000288943"/>
    </source>
</evidence>
<keyword evidence="7" id="KW-1185">Reference proteome</keyword>
<dbReference type="GeneID" id="95375308"/>
<dbReference type="InterPro" id="IPR036390">
    <property type="entry name" value="WH_DNA-bd_sf"/>
</dbReference>
<dbReference type="Proteomes" id="UP000288943">
    <property type="component" value="Chromosome"/>
</dbReference>
<dbReference type="EMBL" id="JAMDMJ010000040">
    <property type="protein sequence ID" value="MCY9599174.1"/>
    <property type="molecule type" value="Genomic_DNA"/>
</dbReference>
<dbReference type="SUPFAM" id="SSF46785">
    <property type="entry name" value="Winged helix' DNA-binding domain"/>
    <property type="match status" value="1"/>
</dbReference>
<dbReference type="Gene3D" id="3.30.420.40">
    <property type="match status" value="2"/>
</dbReference>
<dbReference type="Pfam" id="PF00480">
    <property type="entry name" value="ROK"/>
    <property type="match status" value="1"/>
</dbReference>
<dbReference type="RefSeq" id="WP_042228708.1">
    <property type="nucleotide sequence ID" value="NZ_CP026520.1"/>
</dbReference>
<proteinExistence type="inferred from homology"/>
<evidence type="ECO:0000256" key="2">
    <source>
        <dbReference type="ARBA" id="ARBA00006479"/>
    </source>
</evidence>
<dbReference type="InterPro" id="IPR036388">
    <property type="entry name" value="WH-like_DNA-bd_sf"/>
</dbReference>
<dbReference type="Gene3D" id="1.10.10.10">
    <property type="entry name" value="Winged helix-like DNA-binding domain superfamily/Winged helix DNA-binding domain"/>
    <property type="match status" value="1"/>
</dbReference>
<dbReference type="KEGG" id="pchi:PC41400_10880"/>
<dbReference type="Proteomes" id="UP001527202">
    <property type="component" value="Unassembled WGS sequence"/>
</dbReference>
<dbReference type="CDD" id="cd24059">
    <property type="entry name" value="ASKHA_NBD_ROK_TM1224-like"/>
    <property type="match status" value="1"/>
</dbReference>